<dbReference type="InterPro" id="IPR000700">
    <property type="entry name" value="PAS-assoc_C"/>
</dbReference>
<evidence type="ECO:0000259" key="3">
    <source>
        <dbReference type="PROSITE" id="PS50113"/>
    </source>
</evidence>
<dbReference type="PROSITE" id="PS50110">
    <property type="entry name" value="RESPONSE_REGULATORY"/>
    <property type="match status" value="1"/>
</dbReference>
<dbReference type="Pfam" id="PF13426">
    <property type="entry name" value="PAS_9"/>
    <property type="match status" value="1"/>
</dbReference>
<dbReference type="NCBIfam" id="TIGR00254">
    <property type="entry name" value="GGDEF"/>
    <property type="match status" value="1"/>
</dbReference>
<dbReference type="Gene3D" id="3.30.70.270">
    <property type="match status" value="1"/>
</dbReference>
<dbReference type="InterPro" id="IPR052155">
    <property type="entry name" value="Biofilm_reg_signaling"/>
</dbReference>
<evidence type="ECO:0000313" key="7">
    <source>
        <dbReference type="Proteomes" id="UP000537130"/>
    </source>
</evidence>
<evidence type="ECO:0000259" key="2">
    <source>
        <dbReference type="PROSITE" id="PS50110"/>
    </source>
</evidence>
<dbReference type="SMART" id="SM00448">
    <property type="entry name" value="REC"/>
    <property type="match status" value="1"/>
</dbReference>
<evidence type="ECO:0000259" key="4">
    <source>
        <dbReference type="PROSITE" id="PS50883"/>
    </source>
</evidence>
<dbReference type="SMART" id="SM00091">
    <property type="entry name" value="PAS"/>
    <property type="match status" value="1"/>
</dbReference>
<dbReference type="SUPFAM" id="SSF55073">
    <property type="entry name" value="Nucleotide cyclase"/>
    <property type="match status" value="1"/>
</dbReference>
<dbReference type="CDD" id="cd00130">
    <property type="entry name" value="PAS"/>
    <property type="match status" value="1"/>
</dbReference>
<dbReference type="EMBL" id="JACHWY010000002">
    <property type="protein sequence ID" value="MBB3048113.1"/>
    <property type="molecule type" value="Genomic_DNA"/>
</dbReference>
<accession>A0A7W4W5Z0</accession>
<dbReference type="InterPro" id="IPR011006">
    <property type="entry name" value="CheY-like_superfamily"/>
</dbReference>
<dbReference type="Gene3D" id="3.30.450.20">
    <property type="entry name" value="PAS domain"/>
    <property type="match status" value="1"/>
</dbReference>
<evidence type="ECO:0000313" key="6">
    <source>
        <dbReference type="EMBL" id="MBB3048113.1"/>
    </source>
</evidence>
<dbReference type="Pfam" id="PF00563">
    <property type="entry name" value="EAL"/>
    <property type="match status" value="1"/>
</dbReference>
<dbReference type="InterPro" id="IPR001789">
    <property type="entry name" value="Sig_transdc_resp-reg_receiver"/>
</dbReference>
<proteinExistence type="predicted"/>
<dbReference type="SMART" id="SM00267">
    <property type="entry name" value="GGDEF"/>
    <property type="match status" value="1"/>
</dbReference>
<keyword evidence="7" id="KW-1185">Reference proteome</keyword>
<dbReference type="CDD" id="cd01949">
    <property type="entry name" value="GGDEF"/>
    <property type="match status" value="1"/>
</dbReference>
<feature type="domain" description="Response regulatory" evidence="2">
    <location>
        <begin position="9"/>
        <end position="124"/>
    </location>
</feature>
<dbReference type="InterPro" id="IPR035965">
    <property type="entry name" value="PAS-like_dom_sf"/>
</dbReference>
<gene>
    <name evidence="6" type="ORF">FHR99_002379</name>
</gene>
<dbReference type="InterPro" id="IPR043128">
    <property type="entry name" value="Rev_trsase/Diguanyl_cyclase"/>
</dbReference>
<dbReference type="Gene3D" id="3.40.50.2300">
    <property type="match status" value="1"/>
</dbReference>
<dbReference type="SUPFAM" id="SSF141868">
    <property type="entry name" value="EAL domain-like"/>
    <property type="match status" value="1"/>
</dbReference>
<dbReference type="CDD" id="cd00156">
    <property type="entry name" value="REC"/>
    <property type="match status" value="1"/>
</dbReference>
<dbReference type="NCBIfam" id="TIGR00229">
    <property type="entry name" value="sensory_box"/>
    <property type="match status" value="1"/>
</dbReference>
<feature type="domain" description="GGDEF" evidence="5">
    <location>
        <begin position="296"/>
        <end position="428"/>
    </location>
</feature>
<dbReference type="PROSITE" id="PS50883">
    <property type="entry name" value="EAL"/>
    <property type="match status" value="1"/>
</dbReference>
<dbReference type="InterPro" id="IPR029787">
    <property type="entry name" value="Nucleotide_cyclase"/>
</dbReference>
<feature type="modified residue" description="4-aspartylphosphate" evidence="1">
    <location>
        <position position="59"/>
    </location>
</feature>
<dbReference type="SMART" id="SM00086">
    <property type="entry name" value="PAC"/>
    <property type="match status" value="1"/>
</dbReference>
<dbReference type="Pfam" id="PF00990">
    <property type="entry name" value="GGDEF"/>
    <property type="match status" value="1"/>
</dbReference>
<dbReference type="CDD" id="cd01948">
    <property type="entry name" value="EAL"/>
    <property type="match status" value="1"/>
</dbReference>
<dbReference type="PROSITE" id="PS50113">
    <property type="entry name" value="PAC"/>
    <property type="match status" value="1"/>
</dbReference>
<dbReference type="InterPro" id="IPR000014">
    <property type="entry name" value="PAS"/>
</dbReference>
<dbReference type="PROSITE" id="PS50887">
    <property type="entry name" value="GGDEF"/>
    <property type="match status" value="1"/>
</dbReference>
<dbReference type="SUPFAM" id="SSF55785">
    <property type="entry name" value="PYP-like sensor domain (PAS domain)"/>
    <property type="match status" value="1"/>
</dbReference>
<dbReference type="AlphaFoldDB" id="A0A7W4W5Z0"/>
<dbReference type="PANTHER" id="PTHR44757:SF2">
    <property type="entry name" value="BIOFILM ARCHITECTURE MAINTENANCE PROTEIN MBAA"/>
    <property type="match status" value="1"/>
</dbReference>
<name>A0A7W4W5Z0_9GAMM</name>
<dbReference type="Proteomes" id="UP000537130">
    <property type="component" value="Unassembled WGS sequence"/>
</dbReference>
<dbReference type="PANTHER" id="PTHR44757">
    <property type="entry name" value="DIGUANYLATE CYCLASE DGCP"/>
    <property type="match status" value="1"/>
</dbReference>
<dbReference type="InterPro" id="IPR001633">
    <property type="entry name" value="EAL_dom"/>
</dbReference>
<reference evidence="6 7" key="1">
    <citation type="submission" date="2020-08" db="EMBL/GenBank/DDBJ databases">
        <title>Genomic Encyclopedia of Type Strains, Phase III (KMG-III): the genomes of soil and plant-associated and newly described type strains.</title>
        <authorList>
            <person name="Whitman W."/>
        </authorList>
    </citation>
    <scope>NUCLEOTIDE SEQUENCE [LARGE SCALE GENOMIC DNA]</scope>
    <source>
        <strain evidence="6 7">CECT 8654</strain>
    </source>
</reference>
<dbReference type="InterPro" id="IPR000160">
    <property type="entry name" value="GGDEF_dom"/>
</dbReference>
<organism evidence="6 7">
    <name type="scientific">Litorivivens lipolytica</name>
    <dbReference type="NCBI Taxonomy" id="1524264"/>
    <lineage>
        <taxon>Bacteria</taxon>
        <taxon>Pseudomonadati</taxon>
        <taxon>Pseudomonadota</taxon>
        <taxon>Gammaproteobacteria</taxon>
        <taxon>Litorivivens</taxon>
    </lineage>
</organism>
<dbReference type="SUPFAM" id="SSF52172">
    <property type="entry name" value="CheY-like"/>
    <property type="match status" value="1"/>
</dbReference>
<feature type="domain" description="EAL" evidence="4">
    <location>
        <begin position="437"/>
        <end position="691"/>
    </location>
</feature>
<dbReference type="GO" id="GO:0000160">
    <property type="term" value="P:phosphorelay signal transduction system"/>
    <property type="evidence" value="ECO:0007669"/>
    <property type="project" value="InterPro"/>
</dbReference>
<feature type="domain" description="PAC" evidence="3">
    <location>
        <begin position="212"/>
        <end position="264"/>
    </location>
</feature>
<dbReference type="Gene3D" id="3.20.20.450">
    <property type="entry name" value="EAL domain"/>
    <property type="match status" value="1"/>
</dbReference>
<dbReference type="RefSeq" id="WP_183410876.1">
    <property type="nucleotide sequence ID" value="NZ_JACHWY010000002.1"/>
</dbReference>
<protein>
    <submittedName>
        <fullName evidence="6">Diguanylate cyclase (GGDEF)-like protein/PAS domain S-box-containing protein</fullName>
    </submittedName>
</protein>
<dbReference type="InterPro" id="IPR035919">
    <property type="entry name" value="EAL_sf"/>
</dbReference>
<evidence type="ECO:0000259" key="5">
    <source>
        <dbReference type="PROSITE" id="PS50887"/>
    </source>
</evidence>
<evidence type="ECO:0000256" key="1">
    <source>
        <dbReference type="PROSITE-ProRule" id="PRU00169"/>
    </source>
</evidence>
<sequence>MGEPQQTIKVLLVEDNEDDSMLVLRALKHHGFDLQHTIVETEAQYAKALSTAPDIVISDYNLPKFNGLQALKILKNQSPEVPFILVSGSIGEELAAEAMRTGASDYLLKDSSLSRLGPAVERELREAKSRRAKQAAEMRAMLAHQALENSTEGVFITTPDLKVLYVNKAYCEITGHDASLLINNPITGVFDEGYTGDFVHDLWASLASQGSFKKEFNNHRQDGELYRQLTSISAMRDEDGEIFKLIGTITDVTQVRDYEAKLDFLAFHNETSGLPNRRLLEKCFQEKRESTNNPNHVQAVIFFDLDNFKLINDTLGHSVGDELIKEIGERAQDALRNSDIVAHLSGDEFAAIVSVKCREGAMQAANKLMDAFQEPFLSPHNQTHISVSIGVALCPDDADNLEALLQCADQAMYSSKRQGRNTINFYCAEDDQKGSNSLNVLNALHSAIHNDEFKIAYQPVMNLQSGLVESVEALIRWPNAQFGYTSPEIFIPLAEKFGLICQISDWVLEKACLQGVEWRKNQIFDGRIAVNLCARELRLPNIVERITGVLEKTGLPPEALALEITEGTMVSAPDKVGSVLQTFRNMGISIYIDDFGTGYSSLSYLPQLPANVLKIDKSFIEGLYQEEKNVVIATTILQMAQNLGMAVIAEGVETASQMQFLRKKGCSHAQGYYFGEPMLPAAFQDFACQIKSTMDLSDRTDYTA</sequence>
<dbReference type="SMART" id="SM00052">
    <property type="entry name" value="EAL"/>
    <property type="match status" value="1"/>
</dbReference>
<keyword evidence="1" id="KW-0597">Phosphoprotein</keyword>
<dbReference type="Pfam" id="PF00072">
    <property type="entry name" value="Response_reg"/>
    <property type="match status" value="1"/>
</dbReference>
<comment type="caution">
    <text evidence="6">The sequence shown here is derived from an EMBL/GenBank/DDBJ whole genome shotgun (WGS) entry which is preliminary data.</text>
</comment>
<dbReference type="InterPro" id="IPR001610">
    <property type="entry name" value="PAC"/>
</dbReference>